<dbReference type="Proteomes" id="UP000183832">
    <property type="component" value="Unassembled WGS sequence"/>
</dbReference>
<evidence type="ECO:0000313" key="8">
    <source>
        <dbReference type="EMBL" id="CRK96017.1"/>
    </source>
</evidence>
<dbReference type="EMBL" id="CVRI01000043">
    <property type="protein sequence ID" value="CRK96017.1"/>
    <property type="molecule type" value="Genomic_DNA"/>
</dbReference>
<dbReference type="InterPro" id="IPR023271">
    <property type="entry name" value="Aquaporin-like"/>
</dbReference>
<keyword evidence="4 7" id="KW-0812">Transmembrane</keyword>
<evidence type="ECO:0000313" key="9">
    <source>
        <dbReference type="Proteomes" id="UP000183832"/>
    </source>
</evidence>
<accession>A0A1J1IC54</accession>
<feature type="transmembrane region" description="Helical" evidence="7">
    <location>
        <begin position="498"/>
        <end position="519"/>
    </location>
</feature>
<name>A0A1J1IC54_9DIPT</name>
<comment type="subcellular location">
    <subcellularLocation>
        <location evidence="1">Membrane</location>
        <topology evidence="1">Multi-pass membrane protein</topology>
    </subcellularLocation>
</comment>
<feature type="transmembrane region" description="Helical" evidence="7">
    <location>
        <begin position="382"/>
        <end position="403"/>
    </location>
</feature>
<protein>
    <submittedName>
        <fullName evidence="8">CLUMA_CG009457, isoform A</fullName>
    </submittedName>
</protein>
<dbReference type="Pfam" id="PF00230">
    <property type="entry name" value="MIP"/>
    <property type="match status" value="2"/>
</dbReference>
<evidence type="ECO:0000256" key="2">
    <source>
        <dbReference type="ARBA" id="ARBA00006175"/>
    </source>
</evidence>
<feature type="transmembrane region" description="Helical" evidence="7">
    <location>
        <begin position="117"/>
        <end position="137"/>
    </location>
</feature>
<dbReference type="OrthoDB" id="3222at2759"/>
<dbReference type="InterPro" id="IPR000425">
    <property type="entry name" value="MIP"/>
</dbReference>
<feature type="transmembrane region" description="Helical" evidence="7">
    <location>
        <begin position="164"/>
        <end position="183"/>
    </location>
</feature>
<dbReference type="STRING" id="568069.A0A1J1IC54"/>
<evidence type="ECO:0000256" key="5">
    <source>
        <dbReference type="ARBA" id="ARBA00022989"/>
    </source>
</evidence>
<evidence type="ECO:0000256" key="1">
    <source>
        <dbReference type="ARBA" id="ARBA00004141"/>
    </source>
</evidence>
<sequence>MSTTVEVIRNQNGINDLKKESFHNTSQFILKFMSQNTFDMSCMVLAEFLGTAALIFFGCAGGIHWNGDPGPLIPPLNFGFIVLFIVQMFGHISYALLNPSVVICAVVNNLISVKTAILHVIAEIFGAIFGYGLLMFVTPSDIFSLSPEGICMTLVHPEVSVSKAFLVEFILTSTLITIISGAWDPRNRNNTDSTAIRIGLAVAALSIAGGPYSGASMNPARSLGPALWNWKWENHWIYWVSPLSAVRYLKSQMAISEDPSRTGNVMDNRSSSKLTETIFKIENTSTKQSKLRWHEDLMKQEHLDLLTKFLAEVIGTGLLVFIGCMGCVSGFGFEPNHYTIVTGFGLAVMLIINIFGCVSGAHLNPAISLAAVVYKLMTPTTAIVYSIGQLLGGYLGYGLLMVLTPREFTSGDGFCVSAAKADTFTALIVEFIITSVLILVYCAVIDPRNAKYHDSVALRFGLTVACLALVGGPYSGGSMNPARSFGPALYNWNWANHWIYWIGPMAGGLVTSVVFRTVFYREPPREEALQIEEHPLNDKNNV</sequence>
<organism evidence="8 9">
    <name type="scientific">Clunio marinus</name>
    <dbReference type="NCBI Taxonomy" id="568069"/>
    <lineage>
        <taxon>Eukaryota</taxon>
        <taxon>Metazoa</taxon>
        <taxon>Ecdysozoa</taxon>
        <taxon>Arthropoda</taxon>
        <taxon>Hexapoda</taxon>
        <taxon>Insecta</taxon>
        <taxon>Pterygota</taxon>
        <taxon>Neoptera</taxon>
        <taxon>Endopterygota</taxon>
        <taxon>Diptera</taxon>
        <taxon>Nematocera</taxon>
        <taxon>Chironomoidea</taxon>
        <taxon>Chironomidae</taxon>
        <taxon>Clunio</taxon>
    </lineage>
</organism>
<feature type="transmembrane region" description="Helical" evidence="7">
    <location>
        <begin position="42"/>
        <end position="65"/>
    </location>
</feature>
<dbReference type="GO" id="GO:0015267">
    <property type="term" value="F:channel activity"/>
    <property type="evidence" value="ECO:0007669"/>
    <property type="project" value="InterPro"/>
</dbReference>
<dbReference type="SUPFAM" id="SSF81338">
    <property type="entry name" value="Aquaporin-like"/>
    <property type="match status" value="2"/>
</dbReference>
<feature type="transmembrane region" description="Helical" evidence="7">
    <location>
        <begin position="309"/>
        <end position="332"/>
    </location>
</feature>
<evidence type="ECO:0000256" key="4">
    <source>
        <dbReference type="ARBA" id="ARBA00022692"/>
    </source>
</evidence>
<dbReference type="InterPro" id="IPR022357">
    <property type="entry name" value="MIP_CS"/>
</dbReference>
<keyword evidence="5 7" id="KW-1133">Transmembrane helix</keyword>
<reference evidence="8 9" key="1">
    <citation type="submission" date="2015-04" db="EMBL/GenBank/DDBJ databases">
        <authorList>
            <person name="Syromyatnikov M.Y."/>
            <person name="Popov V.N."/>
        </authorList>
    </citation>
    <scope>NUCLEOTIDE SEQUENCE [LARGE SCALE GENOMIC DNA]</scope>
</reference>
<feature type="transmembrane region" description="Helical" evidence="7">
    <location>
        <begin position="423"/>
        <end position="444"/>
    </location>
</feature>
<keyword evidence="3" id="KW-0813">Transport</keyword>
<dbReference type="GO" id="GO:0005886">
    <property type="term" value="C:plasma membrane"/>
    <property type="evidence" value="ECO:0007669"/>
    <property type="project" value="TreeGrafter"/>
</dbReference>
<feature type="transmembrane region" description="Helical" evidence="7">
    <location>
        <begin position="77"/>
        <end position="97"/>
    </location>
</feature>
<keyword evidence="6 7" id="KW-0472">Membrane</keyword>
<gene>
    <name evidence="8" type="primary">similar to Aquaporin-4</name>
    <name evidence="8" type="ORF">CLUMA_CG009457</name>
</gene>
<evidence type="ECO:0000256" key="6">
    <source>
        <dbReference type="ARBA" id="ARBA00023136"/>
    </source>
</evidence>
<dbReference type="InterPro" id="IPR034294">
    <property type="entry name" value="Aquaporin_transptr"/>
</dbReference>
<keyword evidence="9" id="KW-1185">Reference proteome</keyword>
<dbReference type="PRINTS" id="PR00783">
    <property type="entry name" value="MINTRINSICP"/>
</dbReference>
<feature type="transmembrane region" description="Helical" evidence="7">
    <location>
        <begin position="338"/>
        <end position="361"/>
    </location>
</feature>
<dbReference type="PROSITE" id="PS00221">
    <property type="entry name" value="MIP"/>
    <property type="match status" value="1"/>
</dbReference>
<dbReference type="PANTHER" id="PTHR19139">
    <property type="entry name" value="AQUAPORIN TRANSPORTER"/>
    <property type="match status" value="1"/>
</dbReference>
<evidence type="ECO:0000256" key="3">
    <source>
        <dbReference type="ARBA" id="ARBA00022448"/>
    </source>
</evidence>
<dbReference type="PANTHER" id="PTHR19139:SF270">
    <property type="entry name" value="ENTOMOGLYCEROPORIN 1-RELATED"/>
    <property type="match status" value="1"/>
</dbReference>
<proteinExistence type="inferred from homology"/>
<feature type="transmembrane region" description="Helical" evidence="7">
    <location>
        <begin position="456"/>
        <end position="474"/>
    </location>
</feature>
<comment type="similarity">
    <text evidence="2">Belongs to the MIP/aquaporin (TC 1.A.8) family.</text>
</comment>
<dbReference type="Gene3D" id="1.20.1080.10">
    <property type="entry name" value="Glycerol uptake facilitator protein"/>
    <property type="match status" value="2"/>
</dbReference>
<dbReference type="AlphaFoldDB" id="A0A1J1IC54"/>
<evidence type="ECO:0000256" key="7">
    <source>
        <dbReference type="SAM" id="Phobius"/>
    </source>
</evidence>